<reference evidence="2 3" key="1">
    <citation type="submission" date="2024-03" db="EMBL/GenBank/DDBJ databases">
        <title>Genome-scale model development and genomic sequencing of the oleaginous clade Lipomyces.</title>
        <authorList>
            <consortium name="Lawrence Berkeley National Laboratory"/>
            <person name="Czajka J.J."/>
            <person name="Han Y."/>
            <person name="Kim J."/>
            <person name="Mondo S.J."/>
            <person name="Hofstad B.A."/>
            <person name="Robles A."/>
            <person name="Haridas S."/>
            <person name="Riley R."/>
            <person name="LaButti K."/>
            <person name="Pangilinan J."/>
            <person name="Andreopoulos W."/>
            <person name="Lipzen A."/>
            <person name="Yan J."/>
            <person name="Wang M."/>
            <person name="Ng V."/>
            <person name="Grigoriev I.V."/>
            <person name="Spatafora J.W."/>
            <person name="Magnuson J.K."/>
            <person name="Baker S.E."/>
            <person name="Pomraning K.R."/>
        </authorList>
    </citation>
    <scope>NUCLEOTIDE SEQUENCE [LARGE SCALE GENOMIC DNA]</scope>
    <source>
        <strain evidence="2 3">Phaff 52-87</strain>
    </source>
</reference>
<organism evidence="2 3">
    <name type="scientific">Myxozyma melibiosi</name>
    <dbReference type="NCBI Taxonomy" id="54550"/>
    <lineage>
        <taxon>Eukaryota</taxon>
        <taxon>Fungi</taxon>
        <taxon>Dikarya</taxon>
        <taxon>Ascomycota</taxon>
        <taxon>Saccharomycotina</taxon>
        <taxon>Lipomycetes</taxon>
        <taxon>Lipomycetales</taxon>
        <taxon>Lipomycetaceae</taxon>
        <taxon>Myxozyma</taxon>
    </lineage>
</organism>
<evidence type="ECO:0000313" key="2">
    <source>
        <dbReference type="EMBL" id="KAK7202445.1"/>
    </source>
</evidence>
<dbReference type="EMBL" id="JBBJBU010000017">
    <property type="protein sequence ID" value="KAK7202445.1"/>
    <property type="molecule type" value="Genomic_DNA"/>
</dbReference>
<dbReference type="Pfam" id="PF07883">
    <property type="entry name" value="Cupin_2"/>
    <property type="match status" value="1"/>
</dbReference>
<keyword evidence="3" id="KW-1185">Reference proteome</keyword>
<dbReference type="PANTHER" id="PTHR36440">
    <property type="entry name" value="PUTATIVE (AFU_ORTHOLOGUE AFUA_8G07350)-RELATED"/>
    <property type="match status" value="1"/>
</dbReference>
<dbReference type="InterPro" id="IPR013096">
    <property type="entry name" value="Cupin_2"/>
</dbReference>
<dbReference type="RefSeq" id="XP_064765478.1">
    <property type="nucleotide sequence ID" value="XM_064914841.1"/>
</dbReference>
<evidence type="ECO:0000259" key="1">
    <source>
        <dbReference type="Pfam" id="PF07883"/>
    </source>
</evidence>
<comment type="caution">
    <text evidence="2">The sequence shown here is derived from an EMBL/GenBank/DDBJ whole genome shotgun (WGS) entry which is preliminary data.</text>
</comment>
<dbReference type="CDD" id="cd02215">
    <property type="entry name" value="cupin_QDO_N_C"/>
    <property type="match status" value="1"/>
</dbReference>
<protein>
    <submittedName>
        <fullName evidence="2">Cupin domain protein</fullName>
    </submittedName>
</protein>
<dbReference type="InterPro" id="IPR014710">
    <property type="entry name" value="RmlC-like_jellyroll"/>
</dbReference>
<feature type="domain" description="Cupin type-2" evidence="1">
    <location>
        <begin position="62"/>
        <end position="111"/>
    </location>
</feature>
<dbReference type="Gene3D" id="2.60.120.10">
    <property type="entry name" value="Jelly Rolls"/>
    <property type="match status" value="2"/>
</dbReference>
<gene>
    <name evidence="2" type="ORF">BZA70DRAFT_307841</name>
</gene>
<dbReference type="InterPro" id="IPR011051">
    <property type="entry name" value="RmlC_Cupin_sf"/>
</dbReference>
<dbReference type="GeneID" id="90040353"/>
<dbReference type="SUPFAM" id="SSF51182">
    <property type="entry name" value="RmlC-like cupins"/>
    <property type="match status" value="1"/>
</dbReference>
<evidence type="ECO:0000313" key="3">
    <source>
        <dbReference type="Proteomes" id="UP001498771"/>
    </source>
</evidence>
<dbReference type="InterPro" id="IPR053146">
    <property type="entry name" value="QDO-like"/>
</dbReference>
<name>A0ABR1EXY6_9ASCO</name>
<dbReference type="Proteomes" id="UP001498771">
    <property type="component" value="Unassembled WGS sequence"/>
</dbReference>
<dbReference type="PANTHER" id="PTHR36440:SF1">
    <property type="entry name" value="PUTATIVE (AFU_ORTHOLOGUE AFUA_8G07350)-RELATED"/>
    <property type="match status" value="1"/>
</dbReference>
<sequence length="344" mass="37615">MPIQRLSEPPTDGSSYVIPQLEGERISIPGSKSMFRILASAIQTEGALSVFSSGSALADAPGFHHHNEAHDVFLVTKGFLKIWIGDKCKILGPGDFASVPPGVVHNPHWLGPHTETYGLVSPGEWLDFFRYISEPSNSILLPEFDDRHILEILIPKVMAAKGKYDVVFHPTHVGCEVSELDDSDKVLPDGLEPYYLVANTGPRWILGGVLSRPFITTKQSSGKFAISSIESSSELKPTLPTMQFPKVHHCFCVFEGVLEATVGDNEPCLVREGETLFVTANTPFTFKFASRFVRLWSFTTGDGIEAVIHKAGVPFKGIVLPDTAESFDGKKFEAACSELGVELL</sequence>
<proteinExistence type="predicted"/>
<accession>A0ABR1EXY6</accession>